<protein>
    <submittedName>
        <fullName evidence="1">Uncharacterized protein</fullName>
    </submittedName>
</protein>
<sequence length="52" mass="5528">MVALFVGNAFVSPNINALLIVNQKAETNPLSVILSPGKISHRKTQTSPNAIL</sequence>
<proteinExistence type="predicted"/>
<accession>A0A6C8GCH4</accession>
<comment type="caution">
    <text evidence="1">The sequence shown here is derived from an EMBL/GenBank/DDBJ whole genome shotgun (WGS) entry which is preliminary data.</text>
</comment>
<reference evidence="1 2" key="1">
    <citation type="submission" date="2011-09" db="EMBL/GenBank/DDBJ databases">
        <authorList>
            <person name="McClelland M."/>
            <person name="Clifton S."/>
            <person name="Porwollik S."/>
            <person name="Cheng P."/>
            <person name="Wollam A."/>
            <person name="Wang C."/>
            <person name="Pepin K."/>
            <person name="Bhonagiri V."/>
            <person name="Fulton R."/>
            <person name="Fulton L.F."/>
            <person name="Delehaunty K."/>
            <person name="Fronick C."/>
            <person name="O'Laughlin M."/>
            <person name="Godfrey J."/>
            <person name="Waligorski J."/>
            <person name="Appelbaum E."/>
            <person name="Farmer C."/>
            <person name="Strong C."/>
            <person name="Tomlinson C."/>
            <person name="Hou S."/>
            <person name="Minx P."/>
            <person name="Warren W."/>
            <person name="Wilson R.K."/>
        </authorList>
    </citation>
    <scope>NUCLEOTIDE SEQUENCE [LARGE SCALE GENOMIC DNA]</scope>
    <source>
        <strain evidence="2">SARB 27</strain>
    </source>
</reference>
<organism evidence="1 2">
    <name type="scientific">Salmonella enterica subsp. enterica serovar Infantis str. SARB27</name>
    <dbReference type="NCBI Taxonomy" id="596155"/>
    <lineage>
        <taxon>Bacteria</taxon>
        <taxon>Pseudomonadati</taxon>
        <taxon>Pseudomonadota</taxon>
        <taxon>Gammaproteobacteria</taxon>
        <taxon>Enterobacterales</taxon>
        <taxon>Enterobacteriaceae</taxon>
        <taxon>Salmonella</taxon>
    </lineage>
</organism>
<name>A0A6C8GCH4_SALIN</name>
<evidence type="ECO:0000313" key="1">
    <source>
        <dbReference type="EMBL" id="EHB43281.1"/>
    </source>
</evidence>
<evidence type="ECO:0000313" key="2">
    <source>
        <dbReference type="Proteomes" id="UP000004564"/>
    </source>
</evidence>
<dbReference type="EMBL" id="AFYI01000002">
    <property type="protein sequence ID" value="EHB43281.1"/>
    <property type="molecule type" value="Genomic_DNA"/>
</dbReference>
<dbReference type="Proteomes" id="UP000004564">
    <property type="component" value="Chromosome"/>
</dbReference>
<dbReference type="AlphaFoldDB" id="A0A6C8GCH4"/>
<gene>
    <name evidence="1" type="ORF">SEENIN0B_03194</name>
</gene>